<dbReference type="AlphaFoldDB" id="A0A5N5SS52"/>
<dbReference type="GO" id="GO:0000981">
    <property type="term" value="F:DNA-binding transcription factor activity, RNA polymerase II-specific"/>
    <property type="evidence" value="ECO:0007669"/>
    <property type="project" value="TreeGrafter"/>
</dbReference>
<evidence type="ECO:0000313" key="10">
    <source>
        <dbReference type="EMBL" id="KAB7497001.1"/>
    </source>
</evidence>
<dbReference type="PROSITE" id="PS50071">
    <property type="entry name" value="HOMEOBOX_2"/>
    <property type="match status" value="1"/>
</dbReference>
<accession>A0A5N5SS52</accession>
<feature type="DNA-binding region" description="Homeobox" evidence="6">
    <location>
        <begin position="3"/>
        <end position="48"/>
    </location>
</feature>
<dbReference type="GO" id="GO:0048513">
    <property type="term" value="P:animal organ development"/>
    <property type="evidence" value="ECO:0007669"/>
    <property type="project" value="TreeGrafter"/>
</dbReference>
<keyword evidence="8" id="KW-0472">Membrane</keyword>
<dbReference type="PRINTS" id="PR00024">
    <property type="entry name" value="HOMEOBOX"/>
</dbReference>
<evidence type="ECO:0000313" key="11">
    <source>
        <dbReference type="Proteomes" id="UP000326759"/>
    </source>
</evidence>
<dbReference type="InterPro" id="IPR020479">
    <property type="entry name" value="HD_metazoa"/>
</dbReference>
<dbReference type="InterPro" id="IPR009057">
    <property type="entry name" value="Homeodomain-like_sf"/>
</dbReference>
<keyword evidence="3 6" id="KW-0238">DNA-binding</keyword>
<keyword evidence="2" id="KW-0217">Developmental protein</keyword>
<evidence type="ECO:0000256" key="7">
    <source>
        <dbReference type="RuleBase" id="RU000682"/>
    </source>
</evidence>
<name>A0A5N5SS52_9CRUS</name>
<dbReference type="OrthoDB" id="6159439at2759"/>
<dbReference type="PANTHER" id="PTHR45921">
    <property type="entry name" value="IP01054P"/>
    <property type="match status" value="1"/>
</dbReference>
<dbReference type="PANTHER" id="PTHR45921:SF6">
    <property type="entry name" value="C15"/>
    <property type="match status" value="1"/>
</dbReference>
<keyword evidence="8" id="KW-1133">Transmembrane helix</keyword>
<dbReference type="SUPFAM" id="SSF46689">
    <property type="entry name" value="Homeodomain-like"/>
    <property type="match status" value="1"/>
</dbReference>
<dbReference type="GO" id="GO:0005634">
    <property type="term" value="C:nucleus"/>
    <property type="evidence" value="ECO:0007669"/>
    <property type="project" value="UniProtKB-SubCell"/>
</dbReference>
<sequence length="73" mass="8407">VNELEKRFGKQKYLASSERASLAKQLNMTDAQVKTWFQNRRTKWSSVCIVLILGCILNLGFVFGTLEFPLIQK</sequence>
<dbReference type="InterPro" id="IPR001356">
    <property type="entry name" value="HD"/>
</dbReference>
<dbReference type="GO" id="GO:0000978">
    <property type="term" value="F:RNA polymerase II cis-regulatory region sequence-specific DNA binding"/>
    <property type="evidence" value="ECO:0007669"/>
    <property type="project" value="TreeGrafter"/>
</dbReference>
<keyword evidence="5 6" id="KW-0539">Nucleus</keyword>
<dbReference type="InterPro" id="IPR000047">
    <property type="entry name" value="HTH_motif"/>
</dbReference>
<organism evidence="10 11">
    <name type="scientific">Armadillidium nasatum</name>
    <dbReference type="NCBI Taxonomy" id="96803"/>
    <lineage>
        <taxon>Eukaryota</taxon>
        <taxon>Metazoa</taxon>
        <taxon>Ecdysozoa</taxon>
        <taxon>Arthropoda</taxon>
        <taxon>Crustacea</taxon>
        <taxon>Multicrustacea</taxon>
        <taxon>Malacostraca</taxon>
        <taxon>Eumalacostraca</taxon>
        <taxon>Peracarida</taxon>
        <taxon>Isopoda</taxon>
        <taxon>Oniscidea</taxon>
        <taxon>Crinocheta</taxon>
        <taxon>Armadillidiidae</taxon>
        <taxon>Armadillidium</taxon>
    </lineage>
</organism>
<protein>
    <submittedName>
        <fullName evidence="10">T-cell leukemia homeobox protein 3</fullName>
    </submittedName>
</protein>
<keyword evidence="8" id="KW-0812">Transmembrane</keyword>
<reference evidence="10 11" key="1">
    <citation type="journal article" date="2019" name="PLoS Biol.">
        <title>Sex chromosomes control vertical transmission of feminizing Wolbachia symbionts in an isopod.</title>
        <authorList>
            <person name="Becking T."/>
            <person name="Chebbi M.A."/>
            <person name="Giraud I."/>
            <person name="Moumen B."/>
            <person name="Laverre T."/>
            <person name="Caubet Y."/>
            <person name="Peccoud J."/>
            <person name="Gilbert C."/>
            <person name="Cordaux R."/>
        </authorList>
    </citation>
    <scope>NUCLEOTIDE SEQUENCE [LARGE SCALE GENOMIC DNA]</scope>
    <source>
        <strain evidence="10">ANa2</strain>
        <tissue evidence="10">Whole body excluding digestive tract and cuticle</tissue>
    </source>
</reference>
<keyword evidence="11" id="KW-1185">Reference proteome</keyword>
<evidence type="ECO:0000259" key="9">
    <source>
        <dbReference type="PROSITE" id="PS50071"/>
    </source>
</evidence>
<feature type="domain" description="Homeobox" evidence="9">
    <location>
        <begin position="1"/>
        <end position="47"/>
    </location>
</feature>
<comment type="subcellular location">
    <subcellularLocation>
        <location evidence="1 6 7">Nucleus</location>
    </subcellularLocation>
</comment>
<evidence type="ECO:0000256" key="8">
    <source>
        <dbReference type="SAM" id="Phobius"/>
    </source>
</evidence>
<dbReference type="EMBL" id="SEYY01020807">
    <property type="protein sequence ID" value="KAB7497001.1"/>
    <property type="molecule type" value="Genomic_DNA"/>
</dbReference>
<evidence type="ECO:0000256" key="1">
    <source>
        <dbReference type="ARBA" id="ARBA00004123"/>
    </source>
</evidence>
<dbReference type="PRINTS" id="PR00031">
    <property type="entry name" value="HTHREPRESSR"/>
</dbReference>
<dbReference type="Proteomes" id="UP000326759">
    <property type="component" value="Unassembled WGS sequence"/>
</dbReference>
<dbReference type="Gene3D" id="1.10.10.60">
    <property type="entry name" value="Homeodomain-like"/>
    <property type="match status" value="1"/>
</dbReference>
<evidence type="ECO:0000256" key="3">
    <source>
        <dbReference type="ARBA" id="ARBA00023125"/>
    </source>
</evidence>
<keyword evidence="4 6" id="KW-0371">Homeobox</keyword>
<evidence type="ECO:0000256" key="4">
    <source>
        <dbReference type="ARBA" id="ARBA00023155"/>
    </source>
</evidence>
<dbReference type="SMART" id="SM00389">
    <property type="entry name" value="HOX"/>
    <property type="match status" value="1"/>
</dbReference>
<evidence type="ECO:0000256" key="5">
    <source>
        <dbReference type="ARBA" id="ARBA00023242"/>
    </source>
</evidence>
<dbReference type="CDD" id="cd00086">
    <property type="entry name" value="homeodomain"/>
    <property type="match status" value="1"/>
</dbReference>
<dbReference type="InterPro" id="IPR042247">
    <property type="entry name" value="TLX1/2/3"/>
</dbReference>
<proteinExistence type="predicted"/>
<comment type="caution">
    <text evidence="10">The sequence shown here is derived from an EMBL/GenBank/DDBJ whole genome shotgun (WGS) entry which is preliminary data.</text>
</comment>
<feature type="non-terminal residue" evidence="10">
    <location>
        <position position="1"/>
    </location>
</feature>
<evidence type="ECO:0000256" key="2">
    <source>
        <dbReference type="ARBA" id="ARBA00022473"/>
    </source>
</evidence>
<gene>
    <name evidence="10" type="primary">Tlx3</name>
    <name evidence="10" type="ORF">Anas_07228</name>
</gene>
<dbReference type="Pfam" id="PF00046">
    <property type="entry name" value="Homeodomain"/>
    <property type="match status" value="1"/>
</dbReference>
<evidence type="ECO:0000256" key="6">
    <source>
        <dbReference type="PROSITE-ProRule" id="PRU00108"/>
    </source>
</evidence>
<feature type="transmembrane region" description="Helical" evidence="8">
    <location>
        <begin position="44"/>
        <end position="66"/>
    </location>
</feature>